<name>A0A3G5AB75_9VIRU</name>
<organism evidence="2">
    <name type="scientific">Hyperionvirus sp</name>
    <dbReference type="NCBI Taxonomy" id="2487770"/>
    <lineage>
        <taxon>Viruses</taxon>
        <taxon>Varidnaviria</taxon>
        <taxon>Bamfordvirae</taxon>
        <taxon>Nucleocytoviricota</taxon>
        <taxon>Megaviricetes</taxon>
        <taxon>Imitervirales</taxon>
        <taxon>Mimiviridae</taxon>
        <taxon>Klosneuvirinae</taxon>
    </lineage>
</organism>
<protein>
    <submittedName>
        <fullName evidence="2">Uncharacterized protein</fullName>
    </submittedName>
</protein>
<sequence length="366" mass="40174">MRSNNKIQPSRKKGRTASFSSVSSNLDSVREDFNDNESIKESESCETCFMESPCSCINCIIASCLIRDAPQLEETINTIYSSIFKCCIAPRITQFSLATIQAAYSTSFQSNVYGALNSALSMILTNPTYAINIGMLSIAANTSLPANAIIPRCDFGSIPYYIKLPSLGTSKIEVIWPILKVVKDLARTLNTISLITVTMALVTLSNNTILDANTACPIQVNNIFSEVTQNCTTGLPNGLNNVCLALEDIKEKFGQNAVPFISQFFVFRTDHILNLPISGNFIIAVVFLTDFTGLTFPYIAIFDNCSGNMLFQLGNPTIPFSFIPKCKAKIEKSKYSKNTEGIWVLQHESPIITVNLNTLQQISQGA</sequence>
<reference evidence="2" key="1">
    <citation type="submission" date="2018-10" db="EMBL/GenBank/DDBJ databases">
        <title>Hidden diversity of soil giant viruses.</title>
        <authorList>
            <person name="Schulz F."/>
            <person name="Alteio L."/>
            <person name="Goudeau D."/>
            <person name="Ryan E.M."/>
            <person name="Malmstrom R.R."/>
            <person name="Blanchard J."/>
            <person name="Woyke T."/>
        </authorList>
    </citation>
    <scope>NUCLEOTIDE SEQUENCE</scope>
    <source>
        <strain evidence="2">HYV1</strain>
    </source>
</reference>
<dbReference type="EMBL" id="MK072395">
    <property type="protein sequence ID" value="AYV83864.1"/>
    <property type="molecule type" value="Genomic_DNA"/>
</dbReference>
<accession>A0A3G5AB75</accession>
<proteinExistence type="predicted"/>
<feature type="region of interest" description="Disordered" evidence="1">
    <location>
        <begin position="1"/>
        <end position="24"/>
    </location>
</feature>
<gene>
    <name evidence="2" type="ORF">Hyperionvirus13_6</name>
</gene>
<evidence type="ECO:0000313" key="2">
    <source>
        <dbReference type="EMBL" id="AYV83864.1"/>
    </source>
</evidence>
<evidence type="ECO:0000256" key="1">
    <source>
        <dbReference type="SAM" id="MobiDB-lite"/>
    </source>
</evidence>